<dbReference type="Proteomes" id="UP000225706">
    <property type="component" value="Unassembled WGS sequence"/>
</dbReference>
<evidence type="ECO:0008006" key="4">
    <source>
        <dbReference type="Google" id="ProtNLM"/>
    </source>
</evidence>
<evidence type="ECO:0000256" key="1">
    <source>
        <dbReference type="SAM" id="Phobius"/>
    </source>
</evidence>
<feature type="transmembrane region" description="Helical" evidence="1">
    <location>
        <begin position="217"/>
        <end position="237"/>
    </location>
</feature>
<sequence>MVKTGLAFSGGGVRSAAFCSGVLRRLLQRETNLDYLSCVSGGGYTGSAYMDWKYRHGKQDSKDWHFKFFDHLRQRSGIFCDWQRPLHGVFDCTVLFCLPVFVTLVVPCILWSAYACPLAYAVDYLAGDIIRGGIITQCDSSALLVNETVPECKERRERKAITRFLLFGAPLVLTFASYLIAPRIPVLKNASSFLTTAFGVIFGLVFLPWFFHDVLEFLPDWMKVLVILPTVVLWFSFPLMRKNATLVVIVYFYAYIIVSRVYKTSLSFYPYTDHFFAQQLWASGLLLWISPLLGMIQQRLGHIYNSCPYFNHKQRRNLDPERPLTLEDLENVKPIFISNAAVNRWRRTTSPTEPDYEALIMSPQGIERLDRPAHEREFEGKLMPEDIYLSDAMATSAAAVDHHMGALEGEEMFKDLKVTLGIAMGNSVVSDPRHVRKLNICLQTAEFKATSKLNEFNRYFAVHIPYISYVRKTLGILNLGPSPPPVLRLSDGGHVENLGILPLLRLRLKRIVSVYGGCAASEQAFCNTLQNALEMARKKLRCSFTGMDGRDINEDIRMNFVERSPGNQPRSYRFKVHYFDKDAEGDGDYKVGEAEVLFIAPRHPYKGIRMTQPMTWKEALSDIVGNLDEGCWGTGPELQAKEVDRLTFCCCERCHGDTCRSFSEGICGAFPQHSTSNQFYTPELFAAYHREGYRACLEAKAAEFLRKQSAEMLDVNHIRVENVDETEI</sequence>
<dbReference type="Gene3D" id="3.40.1090.10">
    <property type="entry name" value="Cytosolic phospholipase A2 catalytic domain"/>
    <property type="match status" value="1"/>
</dbReference>
<accession>A0A2B4RZR5</accession>
<keyword evidence="1" id="KW-0472">Membrane</keyword>
<name>A0A2B4RZR5_STYPI</name>
<dbReference type="EMBL" id="LSMT01000233">
    <property type="protein sequence ID" value="PFX22646.1"/>
    <property type="molecule type" value="Genomic_DNA"/>
</dbReference>
<dbReference type="PANTHER" id="PTHR10728:SF40">
    <property type="entry name" value="PATATIN FAMILY PROTEIN"/>
    <property type="match status" value="1"/>
</dbReference>
<organism evidence="2 3">
    <name type="scientific">Stylophora pistillata</name>
    <name type="common">Smooth cauliflower coral</name>
    <dbReference type="NCBI Taxonomy" id="50429"/>
    <lineage>
        <taxon>Eukaryota</taxon>
        <taxon>Metazoa</taxon>
        <taxon>Cnidaria</taxon>
        <taxon>Anthozoa</taxon>
        <taxon>Hexacorallia</taxon>
        <taxon>Scleractinia</taxon>
        <taxon>Astrocoeniina</taxon>
        <taxon>Pocilloporidae</taxon>
        <taxon>Stylophora</taxon>
    </lineage>
</organism>
<evidence type="ECO:0000313" key="2">
    <source>
        <dbReference type="EMBL" id="PFX22646.1"/>
    </source>
</evidence>
<keyword evidence="3" id="KW-1185">Reference proteome</keyword>
<dbReference type="GO" id="GO:0047498">
    <property type="term" value="F:calcium-dependent phospholipase A2 activity"/>
    <property type="evidence" value="ECO:0007669"/>
    <property type="project" value="TreeGrafter"/>
</dbReference>
<feature type="transmembrane region" description="Helical" evidence="1">
    <location>
        <begin position="92"/>
        <end position="114"/>
    </location>
</feature>
<dbReference type="GO" id="GO:0005509">
    <property type="term" value="F:calcium ion binding"/>
    <property type="evidence" value="ECO:0007669"/>
    <property type="project" value="TreeGrafter"/>
</dbReference>
<dbReference type="GO" id="GO:0005544">
    <property type="term" value="F:calcium-dependent phospholipid binding"/>
    <property type="evidence" value="ECO:0007669"/>
    <property type="project" value="TreeGrafter"/>
</dbReference>
<feature type="transmembrane region" description="Helical" evidence="1">
    <location>
        <begin position="244"/>
        <end position="262"/>
    </location>
</feature>
<dbReference type="SUPFAM" id="SSF52151">
    <property type="entry name" value="FabD/lysophospholipase-like"/>
    <property type="match status" value="1"/>
</dbReference>
<gene>
    <name evidence="2" type="ORF">AWC38_SpisGene12806</name>
</gene>
<dbReference type="GO" id="GO:0046475">
    <property type="term" value="P:glycerophospholipid catabolic process"/>
    <property type="evidence" value="ECO:0007669"/>
    <property type="project" value="TreeGrafter"/>
</dbReference>
<dbReference type="PANTHER" id="PTHR10728">
    <property type="entry name" value="CYTOSOLIC PHOSPHOLIPASE A2"/>
    <property type="match status" value="1"/>
</dbReference>
<keyword evidence="1" id="KW-0812">Transmembrane</keyword>
<dbReference type="GO" id="GO:0005829">
    <property type="term" value="C:cytosol"/>
    <property type="evidence" value="ECO:0007669"/>
    <property type="project" value="TreeGrafter"/>
</dbReference>
<dbReference type="InterPro" id="IPR016035">
    <property type="entry name" value="Acyl_Trfase/lysoPLipase"/>
</dbReference>
<protein>
    <recommendedName>
        <fullName evidence="4">PNPLA domain-containing protein</fullName>
    </recommendedName>
</protein>
<evidence type="ECO:0000313" key="3">
    <source>
        <dbReference type="Proteomes" id="UP000225706"/>
    </source>
</evidence>
<feature type="transmembrane region" description="Helical" evidence="1">
    <location>
        <begin position="193"/>
        <end position="211"/>
    </location>
</feature>
<reference evidence="3" key="1">
    <citation type="journal article" date="2017" name="bioRxiv">
        <title>Comparative analysis of the genomes of Stylophora pistillata and Acropora digitifera provides evidence for extensive differences between species of corals.</title>
        <authorList>
            <person name="Voolstra C.R."/>
            <person name="Li Y."/>
            <person name="Liew Y.J."/>
            <person name="Baumgarten S."/>
            <person name="Zoccola D."/>
            <person name="Flot J.-F."/>
            <person name="Tambutte S."/>
            <person name="Allemand D."/>
            <person name="Aranda M."/>
        </authorList>
    </citation>
    <scope>NUCLEOTIDE SEQUENCE [LARGE SCALE GENOMIC DNA]</scope>
</reference>
<dbReference type="AlphaFoldDB" id="A0A2B4RZR5"/>
<feature type="transmembrane region" description="Helical" evidence="1">
    <location>
        <begin position="160"/>
        <end position="181"/>
    </location>
</feature>
<keyword evidence="1" id="KW-1133">Transmembrane helix</keyword>
<comment type="caution">
    <text evidence="2">The sequence shown here is derived from an EMBL/GenBank/DDBJ whole genome shotgun (WGS) entry which is preliminary data.</text>
</comment>
<dbReference type="OrthoDB" id="5948018at2759"/>
<proteinExistence type="predicted"/>